<dbReference type="InterPro" id="IPR006139">
    <property type="entry name" value="D-isomer_2_OHA_DH_cat_dom"/>
</dbReference>
<dbReference type="SUPFAM" id="SSF51735">
    <property type="entry name" value="NAD(P)-binding Rossmann-fold domains"/>
    <property type="match status" value="1"/>
</dbReference>
<protein>
    <submittedName>
        <fullName evidence="6">2-hydroxyacid dehydrogenase</fullName>
        <ecNumber evidence="6">1.1.1.-</ecNumber>
    </submittedName>
</protein>
<dbReference type="InterPro" id="IPR036291">
    <property type="entry name" value="NAD(P)-bd_dom_sf"/>
</dbReference>
<evidence type="ECO:0000313" key="7">
    <source>
        <dbReference type="Proteomes" id="UP001597120"/>
    </source>
</evidence>
<accession>A0ABW3D786</accession>
<evidence type="ECO:0000256" key="1">
    <source>
        <dbReference type="ARBA" id="ARBA00005854"/>
    </source>
</evidence>
<reference evidence="7" key="1">
    <citation type="journal article" date="2019" name="Int. J. Syst. Evol. Microbiol.">
        <title>The Global Catalogue of Microorganisms (GCM) 10K type strain sequencing project: providing services to taxonomists for standard genome sequencing and annotation.</title>
        <authorList>
            <consortium name="The Broad Institute Genomics Platform"/>
            <consortium name="The Broad Institute Genome Sequencing Center for Infectious Disease"/>
            <person name="Wu L."/>
            <person name="Ma J."/>
        </authorList>
    </citation>
    <scope>NUCLEOTIDE SEQUENCE [LARGE SCALE GENOMIC DNA]</scope>
    <source>
        <strain evidence="7">CCUG 57263</strain>
    </source>
</reference>
<feature type="domain" description="D-isomer specific 2-hydroxyacid dehydrogenase NAD-binding" evidence="5">
    <location>
        <begin position="108"/>
        <end position="287"/>
    </location>
</feature>
<evidence type="ECO:0000259" key="5">
    <source>
        <dbReference type="Pfam" id="PF02826"/>
    </source>
</evidence>
<organism evidence="6 7">
    <name type="scientific">Paenibacillus residui</name>
    <dbReference type="NCBI Taxonomy" id="629724"/>
    <lineage>
        <taxon>Bacteria</taxon>
        <taxon>Bacillati</taxon>
        <taxon>Bacillota</taxon>
        <taxon>Bacilli</taxon>
        <taxon>Bacillales</taxon>
        <taxon>Paenibacillaceae</taxon>
        <taxon>Paenibacillus</taxon>
    </lineage>
</organism>
<dbReference type="EMBL" id="JBHTIU010000016">
    <property type="protein sequence ID" value="MFD0868569.1"/>
    <property type="molecule type" value="Genomic_DNA"/>
</dbReference>
<dbReference type="InterPro" id="IPR006140">
    <property type="entry name" value="D-isomer_DH_NAD-bd"/>
</dbReference>
<name>A0ABW3D786_9BACL</name>
<dbReference type="SUPFAM" id="SSF52283">
    <property type="entry name" value="Formate/glycerate dehydrogenase catalytic domain-like"/>
    <property type="match status" value="1"/>
</dbReference>
<proteinExistence type="inferred from homology"/>
<dbReference type="Pfam" id="PF02826">
    <property type="entry name" value="2-Hacid_dh_C"/>
    <property type="match status" value="1"/>
</dbReference>
<sequence>MKPKVFITKPIPKDVLDYISRHASVDVWESEGPVPEQVLRGKLPDAEGLLTSGLRVDGRLLDLAPRLRVVSSISVGYNHLDVAELARRRIMATHTPGVLDETVADLIFGLILAAARRIPELDHYVRAGRWKAGSQEHLFGIDVHHGVLGIVGMGRIGEAVARRAKFGFGMEILYANRTRKPEAEAELGARHCDLNELLEQADYVVLMVPLTEQTRQMIGAEQFARMKPTAVFVNASRGQTVDEQALVEALRNGTIRSAGLDVFAEEPISGDHPLASLPNTVLVPHIGSATAKTRYDMAKLAAQDLVAALQGRRPAHPLPELRSLLEDNLPG</sequence>
<evidence type="ECO:0000259" key="4">
    <source>
        <dbReference type="Pfam" id="PF00389"/>
    </source>
</evidence>
<dbReference type="EC" id="1.1.1.-" evidence="6"/>
<dbReference type="GO" id="GO:0016491">
    <property type="term" value="F:oxidoreductase activity"/>
    <property type="evidence" value="ECO:0007669"/>
    <property type="project" value="UniProtKB-KW"/>
</dbReference>
<dbReference type="Pfam" id="PF00389">
    <property type="entry name" value="2-Hacid_dh"/>
    <property type="match status" value="1"/>
</dbReference>
<gene>
    <name evidence="6" type="ORF">ACFQ03_05365</name>
</gene>
<dbReference type="CDD" id="cd05301">
    <property type="entry name" value="GDH"/>
    <property type="match status" value="1"/>
</dbReference>
<dbReference type="InterPro" id="IPR050223">
    <property type="entry name" value="D-isomer_2-hydroxyacid_DH"/>
</dbReference>
<dbReference type="Proteomes" id="UP001597120">
    <property type="component" value="Unassembled WGS sequence"/>
</dbReference>
<evidence type="ECO:0000313" key="6">
    <source>
        <dbReference type="EMBL" id="MFD0868569.1"/>
    </source>
</evidence>
<dbReference type="PANTHER" id="PTHR10996">
    <property type="entry name" value="2-HYDROXYACID DEHYDROGENASE-RELATED"/>
    <property type="match status" value="1"/>
</dbReference>
<keyword evidence="2 3" id="KW-0560">Oxidoreductase</keyword>
<evidence type="ECO:0000256" key="2">
    <source>
        <dbReference type="ARBA" id="ARBA00023002"/>
    </source>
</evidence>
<comment type="similarity">
    <text evidence="1 3">Belongs to the D-isomer specific 2-hydroxyacid dehydrogenase family.</text>
</comment>
<evidence type="ECO:0000256" key="3">
    <source>
        <dbReference type="RuleBase" id="RU003719"/>
    </source>
</evidence>
<keyword evidence="7" id="KW-1185">Reference proteome</keyword>
<dbReference type="RefSeq" id="WP_379286608.1">
    <property type="nucleotide sequence ID" value="NZ_JBHTIU010000016.1"/>
</dbReference>
<feature type="domain" description="D-isomer specific 2-hydroxyacid dehydrogenase catalytic" evidence="4">
    <location>
        <begin position="5"/>
        <end position="317"/>
    </location>
</feature>
<dbReference type="Gene3D" id="3.40.50.720">
    <property type="entry name" value="NAD(P)-binding Rossmann-like Domain"/>
    <property type="match status" value="2"/>
</dbReference>
<comment type="caution">
    <text evidence="6">The sequence shown here is derived from an EMBL/GenBank/DDBJ whole genome shotgun (WGS) entry which is preliminary data.</text>
</comment>
<dbReference type="PANTHER" id="PTHR10996:SF283">
    <property type="entry name" value="GLYOXYLATE_HYDROXYPYRUVATE REDUCTASE B"/>
    <property type="match status" value="1"/>
</dbReference>